<dbReference type="Proteomes" id="UP000298021">
    <property type="component" value="Unassembled WGS sequence"/>
</dbReference>
<evidence type="ECO:0000256" key="3">
    <source>
        <dbReference type="ARBA" id="ARBA00023159"/>
    </source>
</evidence>
<dbReference type="InterPro" id="IPR000551">
    <property type="entry name" value="MerR-type_HTH_dom"/>
</dbReference>
<dbReference type="Pfam" id="PF13411">
    <property type="entry name" value="MerR_1"/>
    <property type="match status" value="1"/>
</dbReference>
<keyword evidence="4" id="KW-0804">Transcription</keyword>
<dbReference type="InterPro" id="IPR009061">
    <property type="entry name" value="DNA-bd_dom_put_sf"/>
</dbReference>
<keyword evidence="2" id="KW-0238">DNA-binding</keyword>
<dbReference type="InterPro" id="IPR012925">
    <property type="entry name" value="TipAS_dom"/>
</dbReference>
<dbReference type="Gene3D" id="1.10.1660.10">
    <property type="match status" value="1"/>
</dbReference>
<dbReference type="PANTHER" id="PTHR30204:SF90">
    <property type="entry name" value="HTH-TYPE TRANSCRIPTIONAL ACTIVATOR MTA"/>
    <property type="match status" value="1"/>
</dbReference>
<feature type="domain" description="HTH merR-type" evidence="5">
    <location>
        <begin position="2"/>
        <end position="71"/>
    </location>
</feature>
<organism evidence="6 7">
    <name type="scientific">Companilactobacillus suantsaicola</name>
    <dbReference type="NCBI Taxonomy" id="2487723"/>
    <lineage>
        <taxon>Bacteria</taxon>
        <taxon>Bacillati</taxon>
        <taxon>Bacillota</taxon>
        <taxon>Bacilli</taxon>
        <taxon>Lactobacillales</taxon>
        <taxon>Lactobacillaceae</taxon>
        <taxon>Companilactobacillus</taxon>
    </lineage>
</organism>
<reference evidence="6 7" key="1">
    <citation type="submission" date="2018-10" db="EMBL/GenBank/DDBJ databases">
        <title>Lactobacillus sp. R7 and Lactobacillus sp. R19 isolated from fermented mustard green product of Taiwan.</title>
        <authorList>
            <person name="Lin S.-T."/>
        </authorList>
    </citation>
    <scope>NUCLEOTIDE SEQUENCE [LARGE SCALE GENOMIC DNA]</scope>
    <source>
        <strain evidence="6 7">BCRC 81127</strain>
    </source>
</reference>
<dbReference type="SUPFAM" id="SSF46955">
    <property type="entry name" value="Putative DNA-binding domain"/>
    <property type="match status" value="1"/>
</dbReference>
<dbReference type="GO" id="GO:0003677">
    <property type="term" value="F:DNA binding"/>
    <property type="evidence" value="ECO:0007669"/>
    <property type="project" value="UniProtKB-KW"/>
</dbReference>
<keyword evidence="1" id="KW-0805">Transcription regulation</keyword>
<protein>
    <submittedName>
        <fullName evidence="6">MerR family transcriptional regulator</fullName>
    </submittedName>
</protein>
<dbReference type="GO" id="GO:0003700">
    <property type="term" value="F:DNA-binding transcription factor activity"/>
    <property type="evidence" value="ECO:0007669"/>
    <property type="project" value="InterPro"/>
</dbReference>
<evidence type="ECO:0000256" key="1">
    <source>
        <dbReference type="ARBA" id="ARBA00023015"/>
    </source>
</evidence>
<evidence type="ECO:0000256" key="2">
    <source>
        <dbReference type="ARBA" id="ARBA00023125"/>
    </source>
</evidence>
<dbReference type="OrthoDB" id="9814833at2"/>
<proteinExistence type="predicted"/>
<evidence type="ECO:0000256" key="4">
    <source>
        <dbReference type="ARBA" id="ARBA00023163"/>
    </source>
</evidence>
<dbReference type="PANTHER" id="PTHR30204">
    <property type="entry name" value="REDOX-CYCLING DRUG-SENSING TRANSCRIPTIONAL ACTIVATOR SOXR"/>
    <property type="match status" value="1"/>
</dbReference>
<name>A0A4Z0JHR2_9LACO</name>
<dbReference type="InterPro" id="IPR047057">
    <property type="entry name" value="MerR_fam"/>
</dbReference>
<keyword evidence="3" id="KW-0010">Activator</keyword>
<evidence type="ECO:0000259" key="5">
    <source>
        <dbReference type="PROSITE" id="PS50937"/>
    </source>
</evidence>
<gene>
    <name evidence="6" type="ORF">EGT49_09010</name>
</gene>
<comment type="caution">
    <text evidence="6">The sequence shown here is derived from an EMBL/GenBank/DDBJ whole genome shotgun (WGS) entry which is preliminary data.</text>
</comment>
<dbReference type="Gene3D" id="1.10.490.50">
    <property type="entry name" value="Antibiotic binding domain of TipA-like multidrug resistance regulators"/>
    <property type="match status" value="1"/>
</dbReference>
<dbReference type="SUPFAM" id="SSF89082">
    <property type="entry name" value="Antibiotic binding domain of TipA-like multidrug resistance regulators"/>
    <property type="match status" value="1"/>
</dbReference>
<dbReference type="SMART" id="SM00422">
    <property type="entry name" value="HTH_MERR"/>
    <property type="match status" value="1"/>
</dbReference>
<keyword evidence="7" id="KW-1185">Reference proteome</keyword>
<dbReference type="InterPro" id="IPR036244">
    <property type="entry name" value="TipA-like_antibiotic-bd"/>
</dbReference>
<dbReference type="Pfam" id="PF07739">
    <property type="entry name" value="TipAS"/>
    <property type="match status" value="1"/>
</dbReference>
<dbReference type="EMBL" id="RKLY01000023">
    <property type="protein sequence ID" value="TGD22371.1"/>
    <property type="molecule type" value="Genomic_DNA"/>
</dbReference>
<dbReference type="PROSITE" id="PS50937">
    <property type="entry name" value="HTH_MERR_2"/>
    <property type="match status" value="1"/>
</dbReference>
<dbReference type="AlphaFoldDB" id="A0A4Z0JHR2"/>
<evidence type="ECO:0000313" key="7">
    <source>
        <dbReference type="Proteomes" id="UP000298021"/>
    </source>
</evidence>
<dbReference type="RefSeq" id="WP_135373590.1">
    <property type="nucleotide sequence ID" value="NZ_RKLY01000023.1"/>
</dbReference>
<dbReference type="CDD" id="cd01106">
    <property type="entry name" value="HTH_TipAL-Mta"/>
    <property type="match status" value="1"/>
</dbReference>
<evidence type="ECO:0000313" key="6">
    <source>
        <dbReference type="EMBL" id="TGD22371.1"/>
    </source>
</evidence>
<sequence length="252" mass="29657">MKYTIKKLAQLAGVITRTLRYYDEIGLLKPSEINENNYRIYNEKNVNKLQQILFYRSLDFSLSKIKQLLDDPDFSRLKALKDQQNLLLEKRNQVDALLTNITKTIADYQGEITMTDKEKFAAFKKEQLEKNEAEFGTEIRQNYGTDVIEQSNKKYGQLSKEDFDQMEKIESQLIADLVTLKQNPDLDSALAKKIYQEHKSWLQFTWPKYTKEMHKGLVEMYVSDERFAKYYNDKAQSDVTSLLKDVVEHYTA</sequence>
<accession>A0A4Z0JHR2</accession>